<dbReference type="EMBL" id="LQYT01000037">
    <property type="protein sequence ID" value="KYD19874.1"/>
    <property type="molecule type" value="Genomic_DNA"/>
</dbReference>
<gene>
    <name evidence="2" type="ORF">B4135_0773</name>
</gene>
<dbReference type="AlphaFoldDB" id="A0A150M5J2"/>
<proteinExistence type="predicted"/>
<organism evidence="2 3">
    <name type="scientific">Caldibacillus debilis</name>
    <dbReference type="NCBI Taxonomy" id="301148"/>
    <lineage>
        <taxon>Bacteria</taxon>
        <taxon>Bacillati</taxon>
        <taxon>Bacillota</taxon>
        <taxon>Bacilli</taxon>
        <taxon>Bacillales</taxon>
        <taxon>Bacillaceae</taxon>
        <taxon>Caldibacillus</taxon>
    </lineage>
</organism>
<accession>A0A150M5J2</accession>
<dbReference type="Proteomes" id="UP000075683">
    <property type="component" value="Unassembled WGS sequence"/>
</dbReference>
<feature type="region of interest" description="Disordered" evidence="1">
    <location>
        <begin position="1"/>
        <end position="47"/>
    </location>
</feature>
<comment type="caution">
    <text evidence="2">The sequence shown here is derived from an EMBL/GenBank/DDBJ whole genome shotgun (WGS) entry which is preliminary data.</text>
</comment>
<evidence type="ECO:0000313" key="2">
    <source>
        <dbReference type="EMBL" id="KYD19874.1"/>
    </source>
</evidence>
<sequence>MRHSRSPGRRGPGIIRRLTRVGPSNGHGMSGAKEKPGLMDPVPRFFI</sequence>
<reference evidence="2 3" key="1">
    <citation type="submission" date="2016-01" db="EMBL/GenBank/DDBJ databases">
        <title>Draft Genome Sequences of Seven Thermophilic Sporeformers Isolated from Foods.</title>
        <authorList>
            <person name="Berendsen E.M."/>
            <person name="Wells-Bennik M.H."/>
            <person name="Krawcyk A.O."/>
            <person name="De Jong A."/>
            <person name="Holsappel S."/>
            <person name="Eijlander R.T."/>
            <person name="Kuipers O.P."/>
        </authorList>
    </citation>
    <scope>NUCLEOTIDE SEQUENCE [LARGE SCALE GENOMIC DNA]</scope>
    <source>
        <strain evidence="2 3">B4135</strain>
    </source>
</reference>
<dbReference type="STRING" id="301148.B4135_0773"/>
<evidence type="ECO:0000256" key="1">
    <source>
        <dbReference type="SAM" id="MobiDB-lite"/>
    </source>
</evidence>
<evidence type="ECO:0000313" key="3">
    <source>
        <dbReference type="Proteomes" id="UP000075683"/>
    </source>
</evidence>
<name>A0A150M5J2_9BACI</name>
<protein>
    <submittedName>
        <fullName evidence="2">Uncharacterized protein</fullName>
    </submittedName>
</protein>